<dbReference type="Gene3D" id="2.40.50.320">
    <property type="entry name" value="Copper binding periplasmic protein CusF"/>
    <property type="match status" value="1"/>
</dbReference>
<dbReference type="Pfam" id="PF11604">
    <property type="entry name" value="CusF_Ec"/>
    <property type="match status" value="1"/>
</dbReference>
<keyword evidence="3" id="KW-1185">Reference proteome</keyword>
<dbReference type="InterPro" id="IPR042230">
    <property type="entry name" value="CusF_sf"/>
</dbReference>
<name>A0ABW0Q7F6_9BURK</name>
<gene>
    <name evidence="2" type="ORF">ACFPP7_01555</name>
</gene>
<evidence type="ECO:0000313" key="2">
    <source>
        <dbReference type="EMBL" id="MFC5519602.1"/>
    </source>
</evidence>
<keyword evidence="1" id="KW-0732">Signal</keyword>
<dbReference type="InterPro" id="IPR021647">
    <property type="entry name" value="CusF_Ec"/>
</dbReference>
<dbReference type="EMBL" id="JBHSMX010000003">
    <property type="protein sequence ID" value="MFC5519602.1"/>
    <property type="molecule type" value="Genomic_DNA"/>
</dbReference>
<comment type="caution">
    <text evidence="2">The sequence shown here is derived from an EMBL/GenBank/DDBJ whole genome shotgun (WGS) entry which is preliminary data.</text>
</comment>
<sequence>MKRITPLITAFLACAAFAQAALPLTEAEVRKIDKNAGKITLKHGEIKNLDMPGMTMVFQVKDPALLDKAKAGDKVNVTVDQINGAFTVLSIEPRK</sequence>
<accession>A0ABW0Q7F6</accession>
<feature type="signal peptide" evidence="1">
    <location>
        <begin position="1"/>
        <end position="20"/>
    </location>
</feature>
<protein>
    <submittedName>
        <fullName evidence="2">Copper-binding protein</fullName>
    </submittedName>
</protein>
<dbReference type="Proteomes" id="UP001596084">
    <property type="component" value="Unassembled WGS sequence"/>
</dbReference>
<evidence type="ECO:0000256" key="1">
    <source>
        <dbReference type="SAM" id="SignalP"/>
    </source>
</evidence>
<reference evidence="3" key="1">
    <citation type="journal article" date="2019" name="Int. J. Syst. Evol. Microbiol.">
        <title>The Global Catalogue of Microorganisms (GCM) 10K type strain sequencing project: providing services to taxonomists for standard genome sequencing and annotation.</title>
        <authorList>
            <consortium name="The Broad Institute Genomics Platform"/>
            <consortium name="The Broad Institute Genome Sequencing Center for Infectious Disease"/>
            <person name="Wu L."/>
            <person name="Ma J."/>
        </authorList>
    </citation>
    <scope>NUCLEOTIDE SEQUENCE [LARGE SCALE GENOMIC DNA]</scope>
    <source>
        <strain evidence="3">CGMCC 4.7277</strain>
    </source>
</reference>
<evidence type="ECO:0000313" key="3">
    <source>
        <dbReference type="Proteomes" id="UP001596084"/>
    </source>
</evidence>
<dbReference type="RefSeq" id="WP_068831819.1">
    <property type="nucleotide sequence ID" value="NZ_JBHSMX010000003.1"/>
</dbReference>
<organism evidence="2 3">
    <name type="scientific">Polaromonas jejuensis</name>
    <dbReference type="NCBI Taxonomy" id="457502"/>
    <lineage>
        <taxon>Bacteria</taxon>
        <taxon>Pseudomonadati</taxon>
        <taxon>Pseudomonadota</taxon>
        <taxon>Betaproteobacteria</taxon>
        <taxon>Burkholderiales</taxon>
        <taxon>Comamonadaceae</taxon>
        <taxon>Polaromonas</taxon>
    </lineage>
</organism>
<proteinExistence type="predicted"/>
<feature type="chain" id="PRO_5045220761" evidence="1">
    <location>
        <begin position="21"/>
        <end position="95"/>
    </location>
</feature>